<feature type="domain" description="Calcineurin-like phosphoesterase" evidence="3">
    <location>
        <begin position="220"/>
        <end position="399"/>
    </location>
</feature>
<reference evidence="6 7" key="1">
    <citation type="submission" date="2016-11" db="EMBL/GenBank/DDBJ databases">
        <authorList>
            <person name="Jaros S."/>
            <person name="Januszkiewicz K."/>
            <person name="Wedrychowicz H."/>
        </authorList>
    </citation>
    <scope>NUCLEOTIDE SEQUENCE [LARGE SCALE GENOMIC DNA]</scope>
    <source>
        <strain evidence="6 7">DSM 25479</strain>
    </source>
</reference>
<dbReference type="CDD" id="cd00063">
    <property type="entry name" value="FN3"/>
    <property type="match status" value="1"/>
</dbReference>
<accession>A0A1M6DQP5</accession>
<dbReference type="InterPro" id="IPR026444">
    <property type="entry name" value="Secre_tail"/>
</dbReference>
<name>A0A1M6DQP5_9FLAO</name>
<keyword evidence="1 2" id="KW-0732">Signal</keyword>
<organism evidence="6 7">
    <name type="scientific">Cruoricaptor ignavus</name>
    <dbReference type="NCBI Taxonomy" id="1118202"/>
    <lineage>
        <taxon>Bacteria</taxon>
        <taxon>Pseudomonadati</taxon>
        <taxon>Bacteroidota</taxon>
        <taxon>Flavobacteriia</taxon>
        <taxon>Flavobacteriales</taxon>
        <taxon>Weeksellaceae</taxon>
        <taxon>Cruoricaptor</taxon>
    </lineage>
</organism>
<evidence type="ECO:0000313" key="6">
    <source>
        <dbReference type="EMBL" id="SHI75574.1"/>
    </source>
</evidence>
<dbReference type="SUPFAM" id="SSF56300">
    <property type="entry name" value="Metallo-dependent phosphatases"/>
    <property type="match status" value="1"/>
</dbReference>
<protein>
    <submittedName>
        <fullName evidence="6">Por secretion system C-terminal sorting domain-containing protein</fullName>
    </submittedName>
</protein>
<gene>
    <name evidence="6" type="ORF">SAMN05443429_10464</name>
</gene>
<dbReference type="NCBIfam" id="TIGR04183">
    <property type="entry name" value="Por_Secre_tail"/>
    <property type="match status" value="1"/>
</dbReference>
<evidence type="ECO:0000256" key="2">
    <source>
        <dbReference type="SAM" id="SignalP"/>
    </source>
</evidence>
<dbReference type="InterPro" id="IPR029052">
    <property type="entry name" value="Metallo-depent_PP-like"/>
</dbReference>
<keyword evidence="7" id="KW-1185">Reference proteome</keyword>
<dbReference type="RefSeq" id="WP_073179081.1">
    <property type="nucleotide sequence ID" value="NZ_FQYI01000004.1"/>
</dbReference>
<sequence length="609" mass="67738">MKYKIASLKVKATALLAFASALAEAQALPKDWNEYSIPSVSEYYLGGRDASALKPNTTPFSINMTIHGDPRTRMGFAWFTNQIPANDGSVVQIVAKANATEADFANAVSIPAAEQKFSMNYMSTKNVNEKRTLEQEAKKDGISLPNFRNYTSHKAVVENLTPDTDYSFRVGKEGAWSGIGSFRTAPQGGGFTFNYTTDTQANTLQMFDISAKTINRAMKMFPNALFNLNTGDFIETASTSTTTNNASEWEWERWFATMQEHWLTTPLVPVLGNHDMSVIDVNFHRHFNTDTSWNAEHPQVAARMDGANYSFVYGNTLFMALNYEEYKKGGYLETLGEWITEQVAKHPDVKWKVLMSHRNVYTGASHHADADQRLIREKILPYIEKSNIDVYFQGHDHVYEVIGPVSGGKVVEGSVTEQETVKGGVRENMTGKLGGTYNVYKGTLYLVNNSAGKKKYEPKTEAQMKALEGFTNVKDYYKLFTGRFGQTGEPTFSNVIVTDDMMKVATYTVSDEGDATLFDEIKIIKKETALNVANLATNRHTSVYPVPASDVLNISTEQIQQADIFTTEGKLVLSSPKSKIDISKLTKGSYVVRVVLKDGSASTHKILVN</sequence>
<dbReference type="PANTHER" id="PTHR45867">
    <property type="entry name" value="PURPLE ACID PHOSPHATASE"/>
    <property type="match status" value="1"/>
</dbReference>
<dbReference type="InterPro" id="IPR003961">
    <property type="entry name" value="FN3_dom"/>
</dbReference>
<dbReference type="PANTHER" id="PTHR45867:SF3">
    <property type="entry name" value="ACID PHOSPHATASE TYPE 7"/>
    <property type="match status" value="1"/>
</dbReference>
<dbReference type="Pfam" id="PF00149">
    <property type="entry name" value="Metallophos"/>
    <property type="match status" value="1"/>
</dbReference>
<dbReference type="GO" id="GO:0003993">
    <property type="term" value="F:acid phosphatase activity"/>
    <property type="evidence" value="ECO:0007669"/>
    <property type="project" value="InterPro"/>
</dbReference>
<dbReference type="Gene3D" id="2.60.40.380">
    <property type="entry name" value="Purple acid phosphatase-like, N-terminal"/>
    <property type="match status" value="1"/>
</dbReference>
<feature type="domain" description="Purple acid phosphatase N-terminal" evidence="4">
    <location>
        <begin position="59"/>
        <end position="184"/>
    </location>
</feature>
<evidence type="ECO:0000259" key="4">
    <source>
        <dbReference type="Pfam" id="PF16656"/>
    </source>
</evidence>
<dbReference type="Pfam" id="PF18962">
    <property type="entry name" value="Por_Secre_tail"/>
    <property type="match status" value="1"/>
</dbReference>
<dbReference type="Gene3D" id="3.60.21.10">
    <property type="match status" value="1"/>
</dbReference>
<dbReference type="AlphaFoldDB" id="A0A1M6DQP5"/>
<dbReference type="SUPFAM" id="SSF49363">
    <property type="entry name" value="Purple acid phosphatase, N-terminal domain"/>
    <property type="match status" value="1"/>
</dbReference>
<dbReference type="EMBL" id="FQYI01000004">
    <property type="protein sequence ID" value="SHI75574.1"/>
    <property type="molecule type" value="Genomic_DNA"/>
</dbReference>
<dbReference type="Pfam" id="PF16656">
    <property type="entry name" value="Pur_ac_phosph_N"/>
    <property type="match status" value="1"/>
</dbReference>
<feature type="domain" description="Secretion system C-terminal sorting" evidence="5">
    <location>
        <begin position="543"/>
        <end position="608"/>
    </location>
</feature>
<proteinExistence type="predicted"/>
<evidence type="ECO:0000313" key="7">
    <source>
        <dbReference type="Proteomes" id="UP000184335"/>
    </source>
</evidence>
<evidence type="ECO:0000256" key="1">
    <source>
        <dbReference type="ARBA" id="ARBA00022729"/>
    </source>
</evidence>
<dbReference type="InterPro" id="IPR004843">
    <property type="entry name" value="Calcineurin-like_PHP"/>
</dbReference>
<dbReference type="STRING" id="1118202.SAMN05443429_10464"/>
<feature type="signal peptide" evidence="2">
    <location>
        <begin position="1"/>
        <end position="25"/>
    </location>
</feature>
<dbReference type="InterPro" id="IPR015914">
    <property type="entry name" value="PAPs_N"/>
</dbReference>
<feature type="chain" id="PRO_5012680506" evidence="2">
    <location>
        <begin position="26"/>
        <end position="609"/>
    </location>
</feature>
<evidence type="ECO:0000259" key="5">
    <source>
        <dbReference type="Pfam" id="PF18962"/>
    </source>
</evidence>
<evidence type="ECO:0000259" key="3">
    <source>
        <dbReference type="Pfam" id="PF00149"/>
    </source>
</evidence>
<dbReference type="OrthoDB" id="9801383at2"/>
<dbReference type="Proteomes" id="UP000184335">
    <property type="component" value="Unassembled WGS sequence"/>
</dbReference>
<dbReference type="InterPro" id="IPR008963">
    <property type="entry name" value="Purple_acid_Pase-like_N"/>
</dbReference>
<dbReference type="GO" id="GO:0046872">
    <property type="term" value="F:metal ion binding"/>
    <property type="evidence" value="ECO:0007669"/>
    <property type="project" value="InterPro"/>
</dbReference>